<evidence type="ECO:0000313" key="5">
    <source>
        <dbReference type="Proteomes" id="UP000593568"/>
    </source>
</evidence>
<reference evidence="4 5" key="1">
    <citation type="journal article" date="2019" name="Genome Biol. Evol.">
        <title>Insights into the evolution of the New World diploid cottons (Gossypium, subgenus Houzingenia) based on genome sequencing.</title>
        <authorList>
            <person name="Grover C.E."/>
            <person name="Arick M.A. 2nd"/>
            <person name="Thrash A."/>
            <person name="Conover J.L."/>
            <person name="Sanders W.S."/>
            <person name="Peterson D.G."/>
            <person name="Frelichowski J.E."/>
            <person name="Scheffler J.A."/>
            <person name="Scheffler B.E."/>
            <person name="Wendel J.F."/>
        </authorList>
    </citation>
    <scope>NUCLEOTIDE SEQUENCE [LARGE SCALE GENOMIC DNA]</scope>
    <source>
        <strain evidence="4">8</strain>
        <tissue evidence="4">Leaf</tissue>
    </source>
</reference>
<dbReference type="Pfam" id="PF00411">
    <property type="entry name" value="Ribosomal_S11"/>
    <property type="match status" value="1"/>
</dbReference>
<evidence type="ECO:0000256" key="3">
    <source>
        <dbReference type="ARBA" id="ARBA00023274"/>
    </source>
</evidence>
<dbReference type="Gene3D" id="3.30.420.80">
    <property type="entry name" value="Ribosomal protein S11"/>
    <property type="match status" value="1"/>
</dbReference>
<keyword evidence="2" id="KW-0689">Ribosomal protein</keyword>
<proteinExistence type="inferred from homology"/>
<evidence type="ECO:0008006" key="6">
    <source>
        <dbReference type="Google" id="ProtNLM"/>
    </source>
</evidence>
<keyword evidence="5" id="KW-1185">Reference proteome</keyword>
<dbReference type="Proteomes" id="UP000593568">
    <property type="component" value="Unassembled WGS sequence"/>
</dbReference>
<organism evidence="4 5">
    <name type="scientific">Gossypium trilobum</name>
    <dbReference type="NCBI Taxonomy" id="34281"/>
    <lineage>
        <taxon>Eukaryota</taxon>
        <taxon>Viridiplantae</taxon>
        <taxon>Streptophyta</taxon>
        <taxon>Embryophyta</taxon>
        <taxon>Tracheophyta</taxon>
        <taxon>Spermatophyta</taxon>
        <taxon>Magnoliopsida</taxon>
        <taxon>eudicotyledons</taxon>
        <taxon>Gunneridae</taxon>
        <taxon>Pentapetalae</taxon>
        <taxon>rosids</taxon>
        <taxon>malvids</taxon>
        <taxon>Malvales</taxon>
        <taxon>Malvaceae</taxon>
        <taxon>Malvoideae</taxon>
        <taxon>Gossypium</taxon>
    </lineage>
</organism>
<keyword evidence="3" id="KW-0687">Ribonucleoprotein</keyword>
<name>A0A7J9E0R8_9ROSI</name>
<sequence>RVISWSSAGTCGFEGTRRGTPFAAQTAAGNAIRAVVDQGMRLKNVNLLIV</sequence>
<evidence type="ECO:0000313" key="4">
    <source>
        <dbReference type="EMBL" id="MBA0766599.1"/>
    </source>
</evidence>
<comment type="similarity">
    <text evidence="1">Belongs to the universal ribosomal protein uS11 family.</text>
</comment>
<dbReference type="GO" id="GO:1990904">
    <property type="term" value="C:ribonucleoprotein complex"/>
    <property type="evidence" value="ECO:0007669"/>
    <property type="project" value="UniProtKB-KW"/>
</dbReference>
<dbReference type="EMBL" id="JABEZW010000006">
    <property type="protein sequence ID" value="MBA0766599.1"/>
    <property type="molecule type" value="Genomic_DNA"/>
</dbReference>
<gene>
    <name evidence="4" type="ORF">Gotri_015628</name>
</gene>
<evidence type="ECO:0000256" key="2">
    <source>
        <dbReference type="ARBA" id="ARBA00022980"/>
    </source>
</evidence>
<dbReference type="GO" id="GO:0005840">
    <property type="term" value="C:ribosome"/>
    <property type="evidence" value="ECO:0007669"/>
    <property type="project" value="UniProtKB-KW"/>
</dbReference>
<dbReference type="AlphaFoldDB" id="A0A7J9E0R8"/>
<dbReference type="InterPro" id="IPR001971">
    <property type="entry name" value="Ribosomal_uS11"/>
</dbReference>
<dbReference type="GO" id="GO:0003735">
    <property type="term" value="F:structural constituent of ribosome"/>
    <property type="evidence" value="ECO:0007669"/>
    <property type="project" value="InterPro"/>
</dbReference>
<protein>
    <recommendedName>
        <fullName evidence="6">Ribosomal protein S11</fullName>
    </recommendedName>
</protein>
<accession>A0A7J9E0R8</accession>
<comment type="caution">
    <text evidence="4">The sequence shown here is derived from an EMBL/GenBank/DDBJ whole genome shotgun (WGS) entry which is preliminary data.</text>
</comment>
<dbReference type="InterPro" id="IPR036967">
    <property type="entry name" value="Ribosomal_uS11_sf"/>
</dbReference>
<feature type="non-terminal residue" evidence="4">
    <location>
        <position position="1"/>
    </location>
</feature>
<evidence type="ECO:0000256" key="1">
    <source>
        <dbReference type="ARBA" id="ARBA00006194"/>
    </source>
</evidence>
<dbReference type="GO" id="GO:0006412">
    <property type="term" value="P:translation"/>
    <property type="evidence" value="ECO:0007669"/>
    <property type="project" value="InterPro"/>
</dbReference>
<dbReference type="SUPFAM" id="SSF53137">
    <property type="entry name" value="Translational machinery components"/>
    <property type="match status" value="1"/>
</dbReference>